<dbReference type="EMBL" id="PNCG01000591">
    <property type="protein sequence ID" value="TMP76260.1"/>
    <property type="molecule type" value="Genomic_DNA"/>
</dbReference>
<evidence type="ECO:0000256" key="1">
    <source>
        <dbReference type="PROSITE-ProRule" id="PRU00169"/>
    </source>
</evidence>
<sequence length="101" mass="11185">MNELLSADLAILLIEPSATQRKIIAKELQEEGISNIDFADSLESAKTMLTTSIPDLVISSMYFSDGTAQELQAYINTELSEHGVPFMLVSSETRKTELEIF</sequence>
<dbReference type="SUPFAM" id="SSF52172">
    <property type="entry name" value="CheY-like"/>
    <property type="match status" value="1"/>
</dbReference>
<reference evidence="4" key="2">
    <citation type="submission" date="2019-06" db="EMBL/GenBank/DDBJ databases">
        <title>Co-occurence of chitin degradation, pigmentation and bioactivity in marine Pseudoalteromonas.</title>
        <authorList>
            <person name="Sonnenschein E.C."/>
            <person name="Bech P.K."/>
        </authorList>
    </citation>
    <scope>NUCLEOTIDE SEQUENCE [LARGE SCALE GENOMIC DNA]</scope>
    <source>
        <strain evidence="4">S2897</strain>
    </source>
</reference>
<gene>
    <name evidence="3" type="ORF">CWC05_21620</name>
</gene>
<evidence type="ECO:0000259" key="2">
    <source>
        <dbReference type="PROSITE" id="PS50110"/>
    </source>
</evidence>
<protein>
    <submittedName>
        <fullName evidence="3">Two-component system response regulator</fullName>
    </submittedName>
</protein>
<dbReference type="PROSITE" id="PS50110">
    <property type="entry name" value="RESPONSE_REGULATORY"/>
    <property type="match status" value="1"/>
</dbReference>
<reference evidence="3 4" key="1">
    <citation type="submission" date="2017-12" db="EMBL/GenBank/DDBJ databases">
        <authorList>
            <person name="Paulsen S."/>
            <person name="Gram L.K."/>
        </authorList>
    </citation>
    <scope>NUCLEOTIDE SEQUENCE [LARGE SCALE GENOMIC DNA]</scope>
    <source>
        <strain evidence="3 4">S2897</strain>
    </source>
</reference>
<dbReference type="InterPro" id="IPR011006">
    <property type="entry name" value="CheY-like_superfamily"/>
</dbReference>
<organism evidence="3 4">
    <name type="scientific">Pseudoalteromonas ruthenica</name>
    <dbReference type="NCBI Taxonomy" id="151081"/>
    <lineage>
        <taxon>Bacteria</taxon>
        <taxon>Pseudomonadati</taxon>
        <taxon>Pseudomonadota</taxon>
        <taxon>Gammaproteobacteria</taxon>
        <taxon>Alteromonadales</taxon>
        <taxon>Pseudoalteromonadaceae</taxon>
        <taxon>Pseudoalteromonas</taxon>
    </lineage>
</organism>
<accession>A0A5S3YMQ4</accession>
<dbReference type="Proteomes" id="UP000305874">
    <property type="component" value="Unassembled WGS sequence"/>
</dbReference>
<dbReference type="Gene3D" id="3.40.50.2300">
    <property type="match status" value="1"/>
</dbReference>
<dbReference type="InterPro" id="IPR001789">
    <property type="entry name" value="Sig_transdc_resp-reg_receiver"/>
</dbReference>
<name>A0A5S3YMQ4_9GAMM</name>
<dbReference type="AlphaFoldDB" id="A0A5S3YMQ4"/>
<dbReference type="GO" id="GO:0000160">
    <property type="term" value="P:phosphorelay signal transduction system"/>
    <property type="evidence" value="ECO:0007669"/>
    <property type="project" value="InterPro"/>
</dbReference>
<feature type="non-terminal residue" evidence="3">
    <location>
        <position position="101"/>
    </location>
</feature>
<comment type="caution">
    <text evidence="1">Lacks conserved residue(s) required for the propagation of feature annotation.</text>
</comment>
<evidence type="ECO:0000313" key="4">
    <source>
        <dbReference type="Proteomes" id="UP000305874"/>
    </source>
</evidence>
<feature type="domain" description="Response regulatory" evidence="2">
    <location>
        <begin position="10"/>
        <end position="101"/>
    </location>
</feature>
<comment type="caution">
    <text evidence="3">The sequence shown here is derived from an EMBL/GenBank/DDBJ whole genome shotgun (WGS) entry which is preliminary data.</text>
</comment>
<proteinExistence type="predicted"/>
<evidence type="ECO:0000313" key="3">
    <source>
        <dbReference type="EMBL" id="TMP76260.1"/>
    </source>
</evidence>